<evidence type="ECO:0000256" key="1">
    <source>
        <dbReference type="SAM" id="MobiDB-lite"/>
    </source>
</evidence>
<dbReference type="AlphaFoldDB" id="A0A3D8QCA1"/>
<feature type="signal peptide" evidence="2">
    <location>
        <begin position="1"/>
        <end position="17"/>
    </location>
</feature>
<reference evidence="3 4" key="1">
    <citation type="journal article" date="2018" name="IMA Fungus">
        <title>IMA Genome-F 9: Draft genome sequence of Annulohypoxylon stygium, Aspergillus mulundensis, Berkeleyomyces basicola (syn. Thielaviopsis basicola), Ceratocystis smalleyi, two Cercospora beticola strains, Coleophoma cylindrospora, Fusarium fracticaudum, Phialophora cf. hyalina, and Morchella septimelata.</title>
        <authorList>
            <person name="Wingfield B.D."/>
            <person name="Bills G.F."/>
            <person name="Dong Y."/>
            <person name="Huang W."/>
            <person name="Nel W.J."/>
            <person name="Swalarsk-Parry B.S."/>
            <person name="Vaghefi N."/>
            <person name="Wilken P.M."/>
            <person name="An Z."/>
            <person name="de Beer Z.W."/>
            <person name="De Vos L."/>
            <person name="Chen L."/>
            <person name="Duong T.A."/>
            <person name="Gao Y."/>
            <person name="Hammerbacher A."/>
            <person name="Kikkert J.R."/>
            <person name="Li Y."/>
            <person name="Li H."/>
            <person name="Li K."/>
            <person name="Li Q."/>
            <person name="Liu X."/>
            <person name="Ma X."/>
            <person name="Naidoo K."/>
            <person name="Pethybridge S.J."/>
            <person name="Sun J."/>
            <person name="Steenkamp E.T."/>
            <person name="van der Nest M.A."/>
            <person name="van Wyk S."/>
            <person name="Wingfield M.J."/>
            <person name="Xiong C."/>
            <person name="Yue Q."/>
            <person name="Zhang X."/>
        </authorList>
    </citation>
    <scope>NUCLEOTIDE SEQUENCE [LARGE SCALE GENOMIC DNA]</scope>
    <source>
        <strain evidence="3 4">DSM 5745</strain>
    </source>
</reference>
<feature type="compositionally biased region" description="Low complexity" evidence="1">
    <location>
        <begin position="176"/>
        <end position="189"/>
    </location>
</feature>
<keyword evidence="2" id="KW-0732">Signal</keyword>
<evidence type="ECO:0000313" key="3">
    <source>
        <dbReference type="EMBL" id="RDW59337.1"/>
    </source>
</evidence>
<accession>A0A3D8QCA1</accession>
<evidence type="ECO:0000313" key="4">
    <source>
        <dbReference type="Proteomes" id="UP000256690"/>
    </source>
</evidence>
<dbReference type="Proteomes" id="UP000256690">
    <property type="component" value="Unassembled WGS sequence"/>
</dbReference>
<keyword evidence="4" id="KW-1185">Reference proteome</keyword>
<proteinExistence type="predicted"/>
<dbReference type="OrthoDB" id="4510591at2759"/>
<dbReference type="EMBL" id="PVWQ01000019">
    <property type="protein sequence ID" value="RDW59337.1"/>
    <property type="molecule type" value="Genomic_DNA"/>
</dbReference>
<comment type="caution">
    <text evidence="3">The sequence shown here is derived from an EMBL/GenBank/DDBJ whole genome shotgun (WGS) entry which is preliminary data.</text>
</comment>
<feature type="compositionally biased region" description="Acidic residues" evidence="1">
    <location>
        <begin position="112"/>
        <end position="175"/>
    </location>
</feature>
<name>A0A3D8QCA1_9EURO</name>
<dbReference type="GeneID" id="38121402"/>
<gene>
    <name evidence="3" type="ORF">DSM5745_11032</name>
</gene>
<feature type="compositionally biased region" description="Polar residues" evidence="1">
    <location>
        <begin position="65"/>
        <end position="94"/>
    </location>
</feature>
<organism evidence="3 4">
    <name type="scientific">Aspergillus mulundensis</name>
    <dbReference type="NCBI Taxonomy" id="1810919"/>
    <lineage>
        <taxon>Eukaryota</taxon>
        <taxon>Fungi</taxon>
        <taxon>Dikarya</taxon>
        <taxon>Ascomycota</taxon>
        <taxon>Pezizomycotina</taxon>
        <taxon>Eurotiomycetes</taxon>
        <taxon>Eurotiomycetidae</taxon>
        <taxon>Eurotiales</taxon>
        <taxon>Aspergillaceae</taxon>
        <taxon>Aspergillus</taxon>
        <taxon>Aspergillus subgen. Nidulantes</taxon>
    </lineage>
</organism>
<sequence length="209" mass="21623">MKLSLAVALHLSLLAAAAPTSLNLKRDNGASPSAGLTDIIGGNSLKSAAEMLNLYSTENDETKANDSGVSSNMPVNTTPNSMANVPSADGTQDSIRPRPSEDAEAATSPVTGDEEEEEEGEEEEAAVTGGEEEEEEAATGEEEEEEAAVTGDEEEEEEEAVTGDEDEEEEEEEETSAASPSSDASEPAAQQNMLGGLPVLGSLTSMLGM</sequence>
<feature type="region of interest" description="Disordered" evidence="1">
    <location>
        <begin position="60"/>
        <end position="209"/>
    </location>
</feature>
<dbReference type="RefSeq" id="XP_026598371.1">
    <property type="nucleotide sequence ID" value="XM_026753048.1"/>
</dbReference>
<protein>
    <submittedName>
        <fullName evidence="3">Uncharacterized protein</fullName>
    </submittedName>
</protein>
<evidence type="ECO:0000256" key="2">
    <source>
        <dbReference type="SAM" id="SignalP"/>
    </source>
</evidence>
<feature type="chain" id="PRO_5017692042" evidence="2">
    <location>
        <begin position="18"/>
        <end position="209"/>
    </location>
</feature>